<dbReference type="GO" id="GO:0031956">
    <property type="term" value="F:medium-chain fatty acid-CoA ligase activity"/>
    <property type="evidence" value="ECO:0007669"/>
    <property type="project" value="TreeGrafter"/>
</dbReference>
<comment type="caution">
    <text evidence="4">The sequence shown here is derived from an EMBL/GenBank/DDBJ whole genome shotgun (WGS) entry which is preliminary data.</text>
</comment>
<dbReference type="GO" id="GO:0006631">
    <property type="term" value="P:fatty acid metabolic process"/>
    <property type="evidence" value="ECO:0007669"/>
    <property type="project" value="TreeGrafter"/>
</dbReference>
<evidence type="ECO:0000313" key="4">
    <source>
        <dbReference type="EMBL" id="RAI78178.1"/>
    </source>
</evidence>
<dbReference type="OrthoDB" id="8870348at2"/>
<reference evidence="4 5" key="1">
    <citation type="submission" date="2018-06" db="EMBL/GenBank/DDBJ databases">
        <title>Spirosoma sp. HMF3257 Genome sequencing and assembly.</title>
        <authorList>
            <person name="Kang H."/>
            <person name="Cha I."/>
            <person name="Kim H."/>
            <person name="Kang J."/>
            <person name="Joh K."/>
        </authorList>
    </citation>
    <scope>NUCLEOTIDE SEQUENCE [LARGE SCALE GENOMIC DNA]</scope>
    <source>
        <strain evidence="4 5">HMF3257</strain>
    </source>
</reference>
<dbReference type="PANTHER" id="PTHR43201">
    <property type="entry name" value="ACYL-COA SYNTHETASE"/>
    <property type="match status" value="1"/>
</dbReference>
<comment type="similarity">
    <text evidence="1">Belongs to the ATP-dependent AMP-binding enzyme family.</text>
</comment>
<feature type="domain" description="AMP-dependent synthetase/ligase" evidence="3">
    <location>
        <begin position="37"/>
        <end position="193"/>
    </location>
</feature>
<dbReference type="RefSeq" id="WP_111349706.1">
    <property type="nucleotide sequence ID" value="NZ_QLII01000001.1"/>
</dbReference>
<dbReference type="InterPro" id="IPR000873">
    <property type="entry name" value="AMP-dep_synth/lig_dom"/>
</dbReference>
<organism evidence="4 5">
    <name type="scientific">Spirosoma telluris</name>
    <dbReference type="NCBI Taxonomy" id="2183553"/>
    <lineage>
        <taxon>Bacteria</taxon>
        <taxon>Pseudomonadati</taxon>
        <taxon>Bacteroidota</taxon>
        <taxon>Cytophagia</taxon>
        <taxon>Cytophagales</taxon>
        <taxon>Cytophagaceae</taxon>
        <taxon>Spirosoma</taxon>
    </lineage>
</organism>
<protein>
    <submittedName>
        <fullName evidence="4">O-succinylbenzoic acid--CoA ligase</fullName>
    </submittedName>
</protein>
<evidence type="ECO:0000256" key="2">
    <source>
        <dbReference type="ARBA" id="ARBA00022598"/>
    </source>
</evidence>
<accession>A0A327NZ71</accession>
<dbReference type="InterPro" id="IPR045851">
    <property type="entry name" value="AMP-bd_C_sf"/>
</dbReference>
<dbReference type="PANTHER" id="PTHR43201:SF5">
    <property type="entry name" value="MEDIUM-CHAIN ACYL-COA LIGASE ACSF2, MITOCHONDRIAL"/>
    <property type="match status" value="1"/>
</dbReference>
<dbReference type="Gene3D" id="3.40.50.12780">
    <property type="entry name" value="N-terminal domain of ligase-like"/>
    <property type="match status" value="1"/>
</dbReference>
<evidence type="ECO:0000256" key="1">
    <source>
        <dbReference type="ARBA" id="ARBA00006432"/>
    </source>
</evidence>
<dbReference type="SUPFAM" id="SSF56801">
    <property type="entry name" value="Acetyl-CoA synthetase-like"/>
    <property type="match status" value="1"/>
</dbReference>
<gene>
    <name evidence="4" type="ORF">HMF3257_36170</name>
</gene>
<dbReference type="AlphaFoldDB" id="A0A327NZ71"/>
<sequence length="381" mass="41007">MILSPGQPDFWPLPQTPYETEALAFCRAWLSGQTEFTLHTSGSTGTPKPIQLTRAQMQASAHLTGQTLGLQSGDAALVCLNIRYVAGVMMLVRGLELGLPMTIIEPTGNPFINVNPSSNHFAFTALVPLQLQTILETGDSNTLAILNGMKAILVGGAATSPALEQALQVITAPVYATYGMTETVSHIALRRLNGPDASELFTALTGVDLGTDERGCLHITSAATNFERIQTNDVVDLIDSTHFRLLGRADRVINSGGVKVQPEQVEQLIQNVLATIDSGKTSKRLFVMGLPDERLGQRVVVVCERGGKGVEHGARGREHGARSAEQHDVEGLEGDVWSKIQEVIREKLGAYAVPKELIAVDQFIETPTGKVDQKATVAQIR</sequence>
<name>A0A327NZ71_9BACT</name>
<dbReference type="EMBL" id="QLII01000001">
    <property type="protein sequence ID" value="RAI78178.1"/>
    <property type="molecule type" value="Genomic_DNA"/>
</dbReference>
<evidence type="ECO:0000259" key="3">
    <source>
        <dbReference type="Pfam" id="PF00501"/>
    </source>
</evidence>
<dbReference type="Gene3D" id="3.30.300.30">
    <property type="match status" value="1"/>
</dbReference>
<dbReference type="Proteomes" id="UP000249016">
    <property type="component" value="Unassembled WGS sequence"/>
</dbReference>
<proteinExistence type="inferred from homology"/>
<keyword evidence="5" id="KW-1185">Reference proteome</keyword>
<dbReference type="Pfam" id="PF00501">
    <property type="entry name" value="AMP-binding"/>
    <property type="match status" value="1"/>
</dbReference>
<keyword evidence="2 4" id="KW-0436">Ligase</keyword>
<evidence type="ECO:0000313" key="5">
    <source>
        <dbReference type="Proteomes" id="UP000249016"/>
    </source>
</evidence>
<dbReference type="InterPro" id="IPR042099">
    <property type="entry name" value="ANL_N_sf"/>
</dbReference>